<gene>
    <name evidence="2" type="ORF">ACFSBH_07030</name>
</gene>
<keyword evidence="1" id="KW-0472">Membrane</keyword>
<organism evidence="2 3">
    <name type="scientific">Oceanobacillus luteolus</name>
    <dbReference type="NCBI Taxonomy" id="1274358"/>
    <lineage>
        <taxon>Bacteria</taxon>
        <taxon>Bacillati</taxon>
        <taxon>Bacillota</taxon>
        <taxon>Bacilli</taxon>
        <taxon>Bacillales</taxon>
        <taxon>Bacillaceae</taxon>
        <taxon>Oceanobacillus</taxon>
    </lineage>
</organism>
<reference evidence="3" key="1">
    <citation type="journal article" date="2019" name="Int. J. Syst. Evol. Microbiol.">
        <title>The Global Catalogue of Microorganisms (GCM) 10K type strain sequencing project: providing services to taxonomists for standard genome sequencing and annotation.</title>
        <authorList>
            <consortium name="The Broad Institute Genomics Platform"/>
            <consortium name="The Broad Institute Genome Sequencing Center for Infectious Disease"/>
            <person name="Wu L."/>
            <person name="Ma J."/>
        </authorList>
    </citation>
    <scope>NUCLEOTIDE SEQUENCE [LARGE SCALE GENOMIC DNA]</scope>
    <source>
        <strain evidence="3">CGMCC 1.12376</strain>
    </source>
</reference>
<keyword evidence="1" id="KW-1133">Transmembrane helix</keyword>
<sequence length="154" mass="17781">MKYIIQYLSALILFIFSTFAAWYEGSAIRENPWEWKYTAFFSNINNAWIIDGSDISQLDHFIYAAKFYPIFPILMVLSFSYLVILSGYLLFKYDTKKLNIFLSSFGLIQILLGIMVSDSPTIGGKTFTVTFLMIGMFSSALSFLRMKKLYKEAL</sequence>
<dbReference type="Proteomes" id="UP001597221">
    <property type="component" value="Unassembled WGS sequence"/>
</dbReference>
<evidence type="ECO:0000313" key="2">
    <source>
        <dbReference type="EMBL" id="MFD1607400.1"/>
    </source>
</evidence>
<evidence type="ECO:0000313" key="3">
    <source>
        <dbReference type="Proteomes" id="UP001597221"/>
    </source>
</evidence>
<accession>A0ABW4HRS2</accession>
<dbReference type="EMBL" id="JBHUDE010000035">
    <property type="protein sequence ID" value="MFD1607400.1"/>
    <property type="molecule type" value="Genomic_DNA"/>
</dbReference>
<evidence type="ECO:0000256" key="1">
    <source>
        <dbReference type="SAM" id="Phobius"/>
    </source>
</evidence>
<dbReference type="Pfam" id="PF14154">
    <property type="entry name" value="DUF4306"/>
    <property type="match status" value="1"/>
</dbReference>
<proteinExistence type="predicted"/>
<dbReference type="InterPro" id="IPR025440">
    <property type="entry name" value="DUF4306"/>
</dbReference>
<feature type="transmembrane region" description="Helical" evidence="1">
    <location>
        <begin position="122"/>
        <end position="144"/>
    </location>
</feature>
<keyword evidence="1" id="KW-0812">Transmembrane</keyword>
<comment type="caution">
    <text evidence="2">The sequence shown here is derived from an EMBL/GenBank/DDBJ whole genome shotgun (WGS) entry which is preliminary data.</text>
</comment>
<name>A0ABW4HRS2_9BACI</name>
<protein>
    <submittedName>
        <fullName evidence="2">YjdJ family protein</fullName>
    </submittedName>
</protein>
<feature type="transmembrane region" description="Helical" evidence="1">
    <location>
        <begin position="98"/>
        <end position="116"/>
    </location>
</feature>
<dbReference type="RefSeq" id="WP_379596733.1">
    <property type="nucleotide sequence ID" value="NZ_JBHUDE010000035.1"/>
</dbReference>
<feature type="transmembrane region" description="Helical" evidence="1">
    <location>
        <begin position="67"/>
        <end position="91"/>
    </location>
</feature>
<keyword evidence="3" id="KW-1185">Reference proteome</keyword>